<evidence type="ECO:0000313" key="3">
    <source>
        <dbReference type="EMBL" id="KOO31762.1"/>
    </source>
</evidence>
<feature type="domain" description="Dynein axonemal assembly factor 5 TPR repeats" evidence="2">
    <location>
        <begin position="1"/>
        <end position="276"/>
    </location>
</feature>
<dbReference type="SUPFAM" id="SSF48371">
    <property type="entry name" value="ARM repeat"/>
    <property type="match status" value="1"/>
</dbReference>
<keyword evidence="4" id="KW-1185">Reference proteome</keyword>
<dbReference type="PANTHER" id="PTHR16216:SF2">
    <property type="entry name" value="DYNEIN AXONEMAL ASSEMBLY FACTOR 5"/>
    <property type="match status" value="1"/>
</dbReference>
<comment type="caution">
    <text evidence="3">The sequence shown here is derived from an EMBL/GenBank/DDBJ whole genome shotgun (WGS) entry which is preliminary data.</text>
</comment>
<dbReference type="EMBL" id="JWZX01001937">
    <property type="protein sequence ID" value="KOO31762.1"/>
    <property type="molecule type" value="Genomic_DNA"/>
</dbReference>
<organism evidence="3 4">
    <name type="scientific">Chrysochromulina tobinii</name>
    <dbReference type="NCBI Taxonomy" id="1460289"/>
    <lineage>
        <taxon>Eukaryota</taxon>
        <taxon>Haptista</taxon>
        <taxon>Haptophyta</taxon>
        <taxon>Prymnesiophyceae</taxon>
        <taxon>Prymnesiales</taxon>
        <taxon>Chrysochromulinaceae</taxon>
        <taxon>Chrysochromulina</taxon>
    </lineage>
</organism>
<evidence type="ECO:0000313" key="4">
    <source>
        <dbReference type="Proteomes" id="UP000037460"/>
    </source>
</evidence>
<dbReference type="InterPro" id="IPR011989">
    <property type="entry name" value="ARM-like"/>
</dbReference>
<dbReference type="Proteomes" id="UP000037460">
    <property type="component" value="Unassembled WGS sequence"/>
</dbReference>
<dbReference type="InterPro" id="IPR052623">
    <property type="entry name" value="DAAF5"/>
</dbReference>
<reference evidence="4" key="1">
    <citation type="journal article" date="2015" name="PLoS Genet.">
        <title>Genome Sequence and Transcriptome Analyses of Chrysochromulina tobin: Metabolic Tools for Enhanced Algal Fitness in the Prominent Order Prymnesiales (Haptophyceae).</title>
        <authorList>
            <person name="Hovde B.T."/>
            <person name="Deodato C.R."/>
            <person name="Hunsperger H.M."/>
            <person name="Ryken S.A."/>
            <person name="Yost W."/>
            <person name="Jha R.K."/>
            <person name="Patterson J."/>
            <person name="Monnat R.J. Jr."/>
            <person name="Barlow S.B."/>
            <person name="Starkenburg S.R."/>
            <person name="Cattolico R.A."/>
        </authorList>
    </citation>
    <scope>NUCLEOTIDE SEQUENCE</scope>
    <source>
        <strain evidence="4">CCMP291</strain>
    </source>
</reference>
<dbReference type="Gene3D" id="1.25.10.10">
    <property type="entry name" value="Leucine-rich Repeat Variant"/>
    <property type="match status" value="3"/>
</dbReference>
<accession>A0A0M0JZJ2</accession>
<dbReference type="PANTHER" id="PTHR16216">
    <property type="entry name" value="DYNEIN ASSEMBLY FACTOR 5, AXONEMAL"/>
    <property type="match status" value="1"/>
</dbReference>
<dbReference type="AlphaFoldDB" id="A0A0M0JZJ2"/>
<dbReference type="InterPro" id="IPR057978">
    <property type="entry name" value="TPR_DAAF5"/>
</dbReference>
<dbReference type="Pfam" id="PF24573">
    <property type="entry name" value="HEAT_DAAF5"/>
    <property type="match status" value="1"/>
</dbReference>
<sequence length="820" mass="87237">MLADDNRQSRKRALEKLCKLAGAGTPPDVLAPLWTDQLRAPALKLFADQVEKNRELAITLASDLLAELPEVTVLGTLPWLIPAIHARVGTNPIAEVAEELRLQLLKLVAALVPRCGAALAPHLPEIVQILVMAFADPFPDAKKEGCSIAVALGGAVASHLGPHCKGLIFGLSPALAHQHSRVRSGATEALFSLILHEPSVLSDASPQISLITVDRAPAVREQAVAALAELLARLPQKRRHAARLLPLLLCALSDEVEGIQRQARLALERLGDLFAADESEVPPLDISDDVAVAAVAASGGSGTGPKDSAAKRAADAATAANHLDAMLPALLKSIEDDDEEVERSVRRAVCLLGEACAPAVYVPLLVSQLYSADPEAGSDTAVVAKRGMCLSILSALSAGAEPAALRPQLPALTAAVAMPTFCVQPPGIDDDRAATYTSTQLRLVGFLRSLIGRAGADCAADPQAYSLYCALMRLAAVPSTAGRGFEAQRRAVEALVLLAAAAGHLDTAPLHAHHMPRLVLELVGDGTDAPSTAPFAKWQAATPQWHLLQALLRQCDGATAASQLLGVVPALAHVLDPKQEPVLRGTGLALLNSLLASEAFCTAPDLDDWAELILQAMLVPNLVWRSGKAAEHVRLAAMAGIAKLLPLRALTPGQLKAQIEEALPVLTSSLDDDNNETRRLGCVAIEATLTKLGVGGLENERMRKLYPELLKRLDDASDVVRLQVCGTLVAYLRSARYSPMWDDVHNLDKSNYQYLLRGLLVHLDDPSPEIQQAMFAVLEVALNLDPPVFAAEVVAVRERHRSTKLCDRLIEQARAHGQLV</sequence>
<dbReference type="InterPro" id="IPR016024">
    <property type="entry name" value="ARM-type_fold"/>
</dbReference>
<dbReference type="Pfam" id="PF25757">
    <property type="entry name" value="TPR_DNAAF5"/>
    <property type="match status" value="1"/>
</dbReference>
<dbReference type="InterPro" id="IPR056497">
    <property type="entry name" value="HEAT_DAAF5"/>
</dbReference>
<proteinExistence type="predicted"/>
<evidence type="ECO:0000259" key="2">
    <source>
        <dbReference type="Pfam" id="PF25757"/>
    </source>
</evidence>
<protein>
    <submittedName>
        <fullName evidence="3">Heat repeat-containing protein 2</fullName>
    </submittedName>
</protein>
<feature type="domain" description="Dynein axonemal assembly factor 5 HEAT-repeat" evidence="1">
    <location>
        <begin position="320"/>
        <end position="424"/>
    </location>
</feature>
<name>A0A0M0JZJ2_9EUKA</name>
<evidence type="ECO:0000259" key="1">
    <source>
        <dbReference type="Pfam" id="PF24573"/>
    </source>
</evidence>
<gene>
    <name evidence="3" type="ORF">Ctob_011907</name>
</gene>
<dbReference type="OrthoDB" id="413572at2759"/>